<feature type="chain" id="PRO_5001830596" evidence="1">
    <location>
        <begin position="23"/>
        <end position="59"/>
    </location>
</feature>
<proteinExistence type="predicted"/>
<keyword evidence="3" id="KW-1185">Reference proteome</keyword>
<gene>
    <name evidence="2" type="ORF">X975_26355</name>
</gene>
<dbReference type="OrthoDB" id="10425442at2759"/>
<keyword evidence="1" id="KW-0732">Signal</keyword>
<organism evidence="2 3">
    <name type="scientific">Stegodyphus mimosarum</name>
    <name type="common">African social velvet spider</name>
    <dbReference type="NCBI Taxonomy" id="407821"/>
    <lineage>
        <taxon>Eukaryota</taxon>
        <taxon>Metazoa</taxon>
        <taxon>Ecdysozoa</taxon>
        <taxon>Arthropoda</taxon>
        <taxon>Chelicerata</taxon>
        <taxon>Arachnida</taxon>
        <taxon>Araneae</taxon>
        <taxon>Araneomorphae</taxon>
        <taxon>Entelegynae</taxon>
        <taxon>Eresoidea</taxon>
        <taxon>Eresidae</taxon>
        <taxon>Stegodyphus</taxon>
    </lineage>
</organism>
<dbReference type="AlphaFoldDB" id="A0A087UKH7"/>
<accession>A0A087UKH7</accession>
<sequence>MARTTALLCLIFVMLIAKGSKGQFDSSKDLENAMNSLPPPMAAAVKPFKSQLLTLAKSV</sequence>
<feature type="signal peptide" evidence="1">
    <location>
        <begin position="1"/>
        <end position="22"/>
    </location>
</feature>
<dbReference type="EMBL" id="KK120247">
    <property type="protein sequence ID" value="KFM77866.1"/>
    <property type="molecule type" value="Genomic_DNA"/>
</dbReference>
<evidence type="ECO:0000256" key="1">
    <source>
        <dbReference type="SAM" id="SignalP"/>
    </source>
</evidence>
<feature type="non-terminal residue" evidence="2">
    <location>
        <position position="59"/>
    </location>
</feature>
<evidence type="ECO:0000313" key="3">
    <source>
        <dbReference type="Proteomes" id="UP000054359"/>
    </source>
</evidence>
<name>A0A087UKH7_STEMI</name>
<protein>
    <submittedName>
        <fullName evidence="2">Uncharacterized protein</fullName>
    </submittedName>
</protein>
<dbReference type="Proteomes" id="UP000054359">
    <property type="component" value="Unassembled WGS sequence"/>
</dbReference>
<reference evidence="2 3" key="1">
    <citation type="submission" date="2013-11" db="EMBL/GenBank/DDBJ databases">
        <title>Genome sequencing of Stegodyphus mimosarum.</title>
        <authorList>
            <person name="Bechsgaard J."/>
        </authorList>
    </citation>
    <scope>NUCLEOTIDE SEQUENCE [LARGE SCALE GENOMIC DNA]</scope>
</reference>
<evidence type="ECO:0000313" key="2">
    <source>
        <dbReference type="EMBL" id="KFM77866.1"/>
    </source>
</evidence>